<dbReference type="GO" id="GO:0003677">
    <property type="term" value="F:DNA binding"/>
    <property type="evidence" value="ECO:0007669"/>
    <property type="project" value="InterPro"/>
</dbReference>
<dbReference type="InterPro" id="IPR001387">
    <property type="entry name" value="Cro/C1-type_HTH"/>
</dbReference>
<dbReference type="CDD" id="cd00093">
    <property type="entry name" value="HTH_XRE"/>
    <property type="match status" value="1"/>
</dbReference>
<sequence>MGKLEDYIKDRSEKNPQFSKLYKEELRRLDVALAVKNLRTTLGMSQREFAKYIGKPQSTIGRIETRKVNVSLDVLNEIAIATGTKLEIKYVTKSKV</sequence>
<evidence type="ECO:0000259" key="1">
    <source>
        <dbReference type="PROSITE" id="PS50943"/>
    </source>
</evidence>
<evidence type="ECO:0000313" key="2">
    <source>
        <dbReference type="EMBL" id="OWF33035.1"/>
    </source>
</evidence>
<reference evidence="2 3" key="1">
    <citation type="submission" date="2017-03" db="EMBL/GenBank/DDBJ databases">
        <title>Genome sequence of Lactobacillus kimchii KACC 12383.</title>
        <authorList>
            <person name="Chun J."/>
        </authorList>
    </citation>
    <scope>NUCLEOTIDE SEQUENCE [LARGE SCALE GENOMIC DNA]</scope>
    <source>
        <strain evidence="2 3">KACC 12383</strain>
    </source>
</reference>
<dbReference type="Pfam" id="PF01381">
    <property type="entry name" value="HTH_3"/>
    <property type="match status" value="1"/>
</dbReference>
<organism evidence="2 3">
    <name type="scientific">Companilactobacillus kimchii</name>
    <dbReference type="NCBI Taxonomy" id="2801452"/>
    <lineage>
        <taxon>Bacteria</taxon>
        <taxon>Bacillati</taxon>
        <taxon>Bacillota</taxon>
        <taxon>Bacilli</taxon>
        <taxon>Lactobacillales</taxon>
        <taxon>Lactobacillaceae</taxon>
        <taxon>Companilactobacillus</taxon>
    </lineage>
</organism>
<evidence type="ECO:0000313" key="3">
    <source>
        <dbReference type="Proteomes" id="UP000196649"/>
    </source>
</evidence>
<dbReference type="InterPro" id="IPR010982">
    <property type="entry name" value="Lambda_DNA-bd_dom_sf"/>
</dbReference>
<protein>
    <recommendedName>
        <fullName evidence="1">HTH cro/C1-type domain-containing protein</fullName>
    </recommendedName>
</protein>
<comment type="caution">
    <text evidence="2">The sequence shown here is derived from an EMBL/GenBank/DDBJ whole genome shotgun (WGS) entry which is preliminary data.</text>
</comment>
<accession>A0A210P953</accession>
<dbReference type="RefSeq" id="WP_054643922.1">
    <property type="nucleotide sequence ID" value="NZ_LNUB01000034.1"/>
</dbReference>
<name>A0A210P953_9LACO</name>
<dbReference type="Proteomes" id="UP000196649">
    <property type="component" value="Unassembled WGS sequence"/>
</dbReference>
<feature type="domain" description="HTH cro/C1-type" evidence="1">
    <location>
        <begin position="35"/>
        <end position="91"/>
    </location>
</feature>
<proteinExistence type="predicted"/>
<dbReference type="PROSITE" id="PS50943">
    <property type="entry name" value="HTH_CROC1"/>
    <property type="match status" value="1"/>
</dbReference>
<dbReference type="EMBL" id="MXAL01000006">
    <property type="protein sequence ID" value="OWF33035.1"/>
    <property type="molecule type" value="Genomic_DNA"/>
</dbReference>
<dbReference type="SMART" id="SM00530">
    <property type="entry name" value="HTH_XRE"/>
    <property type="match status" value="1"/>
</dbReference>
<dbReference type="Gene3D" id="1.10.260.40">
    <property type="entry name" value="lambda repressor-like DNA-binding domains"/>
    <property type="match status" value="1"/>
</dbReference>
<dbReference type="SUPFAM" id="SSF47413">
    <property type="entry name" value="lambda repressor-like DNA-binding domains"/>
    <property type="match status" value="1"/>
</dbReference>
<gene>
    <name evidence="2" type="ORF">LKACC12383_01525</name>
</gene>
<dbReference type="AlphaFoldDB" id="A0A210P953"/>